<sequence>DPRAVEAFLEVLSRHGPQPLNSDKQRSKTASAVAVH</sequence>
<gene>
    <name evidence="2" type="ORF">LCGC14_2813310</name>
</gene>
<dbReference type="EMBL" id="LAZR01053119">
    <property type="protein sequence ID" value="KKK81453.1"/>
    <property type="molecule type" value="Genomic_DNA"/>
</dbReference>
<feature type="non-terminal residue" evidence="2">
    <location>
        <position position="1"/>
    </location>
</feature>
<reference evidence="2" key="1">
    <citation type="journal article" date="2015" name="Nature">
        <title>Complex archaea that bridge the gap between prokaryotes and eukaryotes.</title>
        <authorList>
            <person name="Spang A."/>
            <person name="Saw J.H."/>
            <person name="Jorgensen S.L."/>
            <person name="Zaremba-Niedzwiedzka K."/>
            <person name="Martijn J."/>
            <person name="Lind A.E."/>
            <person name="van Eijk R."/>
            <person name="Schleper C."/>
            <person name="Guy L."/>
            <person name="Ettema T.J."/>
        </authorList>
    </citation>
    <scope>NUCLEOTIDE SEQUENCE</scope>
</reference>
<organism evidence="2">
    <name type="scientific">marine sediment metagenome</name>
    <dbReference type="NCBI Taxonomy" id="412755"/>
    <lineage>
        <taxon>unclassified sequences</taxon>
        <taxon>metagenomes</taxon>
        <taxon>ecological metagenomes</taxon>
    </lineage>
</organism>
<proteinExistence type="predicted"/>
<feature type="region of interest" description="Disordered" evidence="1">
    <location>
        <begin position="15"/>
        <end position="36"/>
    </location>
</feature>
<evidence type="ECO:0000256" key="1">
    <source>
        <dbReference type="SAM" id="MobiDB-lite"/>
    </source>
</evidence>
<comment type="caution">
    <text evidence="2">The sequence shown here is derived from an EMBL/GenBank/DDBJ whole genome shotgun (WGS) entry which is preliminary data.</text>
</comment>
<protein>
    <submittedName>
        <fullName evidence="2">Uncharacterized protein</fullName>
    </submittedName>
</protein>
<name>A0A0F8YJ92_9ZZZZ</name>
<dbReference type="AlphaFoldDB" id="A0A0F8YJ92"/>
<evidence type="ECO:0000313" key="2">
    <source>
        <dbReference type="EMBL" id="KKK81453.1"/>
    </source>
</evidence>
<accession>A0A0F8YJ92</accession>